<feature type="transmembrane region" description="Helical" evidence="1">
    <location>
        <begin position="156"/>
        <end position="179"/>
    </location>
</feature>
<dbReference type="InterPro" id="IPR018750">
    <property type="entry name" value="DUF2306_membrane"/>
</dbReference>
<dbReference type="RefSeq" id="WP_253757669.1">
    <property type="nucleotide sequence ID" value="NZ_BAABKA010000087.1"/>
</dbReference>
<accession>A0A9X2K954</accession>
<feature type="transmembrane region" description="Helical" evidence="1">
    <location>
        <begin position="124"/>
        <end position="144"/>
    </location>
</feature>
<sequence>MPEDLAAARRTSWLVPAGLIALSFVPLLAGGIRLTELTGGAEITQANARFFAAPAPVVAHIVAVSVYSAVGAFQFAPRFRRRRRGWHRAAGRALVGFGLVAALSGLWMTAFAELPPGDDGLLSVFRWVAGTAMLGSLVLGFVAVRRGEVRRHRAWMMRAYAIGAGAGTQAVTQGVWIAAAGEPDHLTRALLLGAAWAINAAVAEAIIRRRGWRVSAA</sequence>
<dbReference type="Pfam" id="PF10067">
    <property type="entry name" value="DUF2306"/>
    <property type="match status" value="1"/>
</dbReference>
<protein>
    <submittedName>
        <fullName evidence="2">Membrane protein</fullName>
    </submittedName>
</protein>
<keyword evidence="1" id="KW-0812">Transmembrane</keyword>
<feature type="transmembrane region" description="Helical" evidence="1">
    <location>
        <begin position="185"/>
        <end position="207"/>
    </location>
</feature>
<dbReference type="Proteomes" id="UP001139648">
    <property type="component" value="Unassembled WGS sequence"/>
</dbReference>
<evidence type="ECO:0000313" key="3">
    <source>
        <dbReference type="Proteomes" id="UP001139648"/>
    </source>
</evidence>
<keyword evidence="1" id="KW-1133">Transmembrane helix</keyword>
<feature type="transmembrane region" description="Helical" evidence="1">
    <location>
        <begin position="52"/>
        <end position="73"/>
    </location>
</feature>
<keyword evidence="3" id="KW-1185">Reference proteome</keyword>
<keyword evidence="1" id="KW-0472">Membrane</keyword>
<feature type="transmembrane region" description="Helical" evidence="1">
    <location>
        <begin position="12"/>
        <end position="32"/>
    </location>
</feature>
<gene>
    <name evidence="2" type="ORF">HD597_011858</name>
</gene>
<reference evidence="2" key="1">
    <citation type="submission" date="2022-06" db="EMBL/GenBank/DDBJ databases">
        <title>Sequencing the genomes of 1000 actinobacteria strains.</title>
        <authorList>
            <person name="Klenk H.-P."/>
        </authorList>
    </citation>
    <scope>NUCLEOTIDE SEQUENCE</scope>
    <source>
        <strain evidence="2">DSM 46694</strain>
    </source>
</reference>
<feature type="transmembrane region" description="Helical" evidence="1">
    <location>
        <begin position="93"/>
        <end position="112"/>
    </location>
</feature>
<dbReference type="AlphaFoldDB" id="A0A9X2K954"/>
<dbReference type="EMBL" id="JAMZEB010000002">
    <property type="protein sequence ID" value="MCP2364838.1"/>
    <property type="molecule type" value="Genomic_DNA"/>
</dbReference>
<organism evidence="2 3">
    <name type="scientific">Nonomuraea thailandensis</name>
    <dbReference type="NCBI Taxonomy" id="1188745"/>
    <lineage>
        <taxon>Bacteria</taxon>
        <taxon>Bacillati</taxon>
        <taxon>Actinomycetota</taxon>
        <taxon>Actinomycetes</taxon>
        <taxon>Streptosporangiales</taxon>
        <taxon>Streptosporangiaceae</taxon>
        <taxon>Nonomuraea</taxon>
    </lineage>
</organism>
<evidence type="ECO:0000313" key="2">
    <source>
        <dbReference type="EMBL" id="MCP2364838.1"/>
    </source>
</evidence>
<evidence type="ECO:0000256" key="1">
    <source>
        <dbReference type="SAM" id="Phobius"/>
    </source>
</evidence>
<proteinExistence type="predicted"/>
<name>A0A9X2K954_9ACTN</name>
<comment type="caution">
    <text evidence="2">The sequence shown here is derived from an EMBL/GenBank/DDBJ whole genome shotgun (WGS) entry which is preliminary data.</text>
</comment>